<dbReference type="RefSeq" id="XP_003028816.1">
    <property type="nucleotide sequence ID" value="XM_003028770.1"/>
</dbReference>
<protein>
    <submittedName>
        <fullName evidence="2">Uncharacterized protein</fullName>
    </submittedName>
</protein>
<feature type="non-terminal residue" evidence="2">
    <location>
        <position position="251"/>
    </location>
</feature>
<dbReference type="OrthoDB" id="2686513at2759"/>
<feature type="transmembrane region" description="Helical" evidence="1">
    <location>
        <begin position="35"/>
        <end position="53"/>
    </location>
</feature>
<dbReference type="AlphaFoldDB" id="D8QEU9"/>
<proteinExistence type="predicted"/>
<organism evidence="3">
    <name type="scientific">Schizophyllum commune (strain H4-8 / FGSC 9210)</name>
    <name type="common">Split gill fungus</name>
    <dbReference type="NCBI Taxonomy" id="578458"/>
    <lineage>
        <taxon>Eukaryota</taxon>
        <taxon>Fungi</taxon>
        <taxon>Dikarya</taxon>
        <taxon>Basidiomycota</taxon>
        <taxon>Agaricomycotina</taxon>
        <taxon>Agaricomycetes</taxon>
        <taxon>Agaricomycetidae</taxon>
        <taxon>Agaricales</taxon>
        <taxon>Schizophyllaceae</taxon>
        <taxon>Schizophyllum</taxon>
    </lineage>
</organism>
<accession>D8QEU9</accession>
<keyword evidence="3" id="KW-1185">Reference proteome</keyword>
<keyword evidence="1" id="KW-0812">Transmembrane</keyword>
<keyword evidence="1" id="KW-1133">Transmembrane helix</keyword>
<gene>
    <name evidence="2" type="ORF">SCHCODRAFT_112385</name>
</gene>
<dbReference type="EMBL" id="GL377310">
    <property type="protein sequence ID" value="EFI93913.1"/>
    <property type="molecule type" value="Genomic_DNA"/>
</dbReference>
<dbReference type="InParanoid" id="D8QEU9"/>
<evidence type="ECO:0000313" key="3">
    <source>
        <dbReference type="Proteomes" id="UP000007431"/>
    </source>
</evidence>
<keyword evidence="1" id="KW-0472">Membrane</keyword>
<dbReference type="KEGG" id="scm:SCHCO_0112385"/>
<feature type="transmembrane region" description="Helical" evidence="1">
    <location>
        <begin position="65"/>
        <end position="84"/>
    </location>
</feature>
<sequence>MWVLNPRTMPTKIAVSALMTQRVYAIYAKSKLILWGLIAYLGLGAILTGYLMARMKAQEGSGTGLDLVASGSCLIYVSAYSLLLGVDVGVALSSAWIVSMVFDLVIFALTAYKTFDAVRRPDMPLSHLLVRDGSSQRPAYLATTNKEISAALYFGIMVVLNAADVATYYPRCEPHFCFTGSNSDRGLRTKQPYLRGVLGPVVNSVSVALISRMMLNLHTEAHATLELPSLHLDTLAFVSQEARSSPDEYRP</sequence>
<name>D8QEU9_SCHCM</name>
<dbReference type="GeneID" id="9590767"/>
<evidence type="ECO:0000313" key="2">
    <source>
        <dbReference type="EMBL" id="EFI93913.1"/>
    </source>
</evidence>
<dbReference type="Proteomes" id="UP000007431">
    <property type="component" value="Unassembled WGS sequence"/>
</dbReference>
<dbReference type="VEuPathDB" id="FungiDB:SCHCODRAFT_0112385"/>
<evidence type="ECO:0000256" key="1">
    <source>
        <dbReference type="SAM" id="Phobius"/>
    </source>
</evidence>
<feature type="transmembrane region" description="Helical" evidence="1">
    <location>
        <begin position="90"/>
        <end position="112"/>
    </location>
</feature>
<dbReference type="HOGENOM" id="CLU_1107656_0_0_1"/>
<reference evidence="2 3" key="1">
    <citation type="journal article" date="2010" name="Nat. Biotechnol.">
        <title>Genome sequence of the model mushroom Schizophyllum commune.</title>
        <authorList>
            <person name="Ohm R.A."/>
            <person name="de Jong J.F."/>
            <person name="Lugones L.G."/>
            <person name="Aerts A."/>
            <person name="Kothe E."/>
            <person name="Stajich J.E."/>
            <person name="de Vries R.P."/>
            <person name="Record E."/>
            <person name="Levasseur A."/>
            <person name="Baker S.E."/>
            <person name="Bartholomew K.A."/>
            <person name="Coutinho P.M."/>
            <person name="Erdmann S."/>
            <person name="Fowler T.J."/>
            <person name="Gathman A.C."/>
            <person name="Lombard V."/>
            <person name="Henrissat B."/>
            <person name="Knabe N."/>
            <person name="Kuees U."/>
            <person name="Lilly W.W."/>
            <person name="Lindquist E."/>
            <person name="Lucas S."/>
            <person name="Magnuson J.K."/>
            <person name="Piumi F."/>
            <person name="Raudaskoski M."/>
            <person name="Salamov A."/>
            <person name="Schmutz J."/>
            <person name="Schwarze F.W.M.R."/>
            <person name="vanKuyk P.A."/>
            <person name="Horton J.S."/>
            <person name="Grigoriev I.V."/>
            <person name="Woesten H.A.B."/>
        </authorList>
    </citation>
    <scope>NUCLEOTIDE SEQUENCE [LARGE SCALE GENOMIC DNA]</scope>
    <source>
        <strain evidence="3">H4-8 / FGSC 9210</strain>
    </source>
</reference>